<evidence type="ECO:0000313" key="3">
    <source>
        <dbReference type="Proteomes" id="UP000479190"/>
    </source>
</evidence>
<feature type="compositionally biased region" description="Low complexity" evidence="1">
    <location>
        <begin position="31"/>
        <end position="45"/>
    </location>
</feature>
<reference evidence="2 3" key="1">
    <citation type="submission" date="2020-02" db="EMBL/GenBank/DDBJ databases">
        <authorList>
            <person name="Ferguson B K."/>
        </authorList>
    </citation>
    <scope>NUCLEOTIDE SEQUENCE [LARGE SCALE GENOMIC DNA]</scope>
</reference>
<name>A0A6H5HU26_9HYME</name>
<feature type="region of interest" description="Disordered" evidence="1">
    <location>
        <begin position="30"/>
        <end position="57"/>
    </location>
</feature>
<dbReference type="Proteomes" id="UP000479190">
    <property type="component" value="Unassembled WGS sequence"/>
</dbReference>
<gene>
    <name evidence="2" type="ORF">TBRA_LOCUS73</name>
</gene>
<evidence type="ECO:0000313" key="2">
    <source>
        <dbReference type="EMBL" id="CAB0027843.1"/>
    </source>
</evidence>
<proteinExistence type="predicted"/>
<keyword evidence="3" id="KW-1185">Reference proteome</keyword>
<feature type="non-terminal residue" evidence="2">
    <location>
        <position position="1"/>
    </location>
</feature>
<organism evidence="2 3">
    <name type="scientific">Trichogramma brassicae</name>
    <dbReference type="NCBI Taxonomy" id="86971"/>
    <lineage>
        <taxon>Eukaryota</taxon>
        <taxon>Metazoa</taxon>
        <taxon>Ecdysozoa</taxon>
        <taxon>Arthropoda</taxon>
        <taxon>Hexapoda</taxon>
        <taxon>Insecta</taxon>
        <taxon>Pterygota</taxon>
        <taxon>Neoptera</taxon>
        <taxon>Endopterygota</taxon>
        <taxon>Hymenoptera</taxon>
        <taxon>Apocrita</taxon>
        <taxon>Proctotrupomorpha</taxon>
        <taxon>Chalcidoidea</taxon>
        <taxon>Trichogrammatidae</taxon>
        <taxon>Trichogramma</taxon>
    </lineage>
</organism>
<evidence type="ECO:0000256" key="1">
    <source>
        <dbReference type="SAM" id="MobiDB-lite"/>
    </source>
</evidence>
<sequence length="172" mass="19474">NRRRSVWPRDLAFYAIATATRLMCVNTNVNSAQPSTSADPSTSAPHKQEENGPSPCHSRRLAYYNVGPPCIRYRGPLHIDSRLRFNQLSASSAKRQPRVAGATSRRSCQTRWAQRSSRRELLAARRDSIRRYGTTIWRCATETKPQPSTGLYIEEPVPDVISGRPHIFIRPT</sequence>
<accession>A0A6H5HU26</accession>
<dbReference type="AlphaFoldDB" id="A0A6H5HU26"/>
<protein>
    <submittedName>
        <fullName evidence="2">Uncharacterized protein</fullName>
    </submittedName>
</protein>
<dbReference type="EMBL" id="CADCXV010000008">
    <property type="protein sequence ID" value="CAB0027843.1"/>
    <property type="molecule type" value="Genomic_DNA"/>
</dbReference>